<protein>
    <submittedName>
        <fullName evidence="1">Uncharacterized protein</fullName>
    </submittedName>
</protein>
<dbReference type="Proteomes" id="UP000255070">
    <property type="component" value="Unassembled WGS sequence"/>
</dbReference>
<name>A0A8B4S1Z3_COMTE</name>
<accession>A0A8B4S1Z3</accession>
<keyword evidence="2" id="KW-1185">Reference proteome</keyword>
<evidence type="ECO:0000313" key="1">
    <source>
        <dbReference type="EMBL" id="SUY76890.1"/>
    </source>
</evidence>
<comment type="caution">
    <text evidence="1">The sequence shown here is derived from an EMBL/GenBank/DDBJ whole genome shotgun (WGS) entry which is preliminary data.</text>
</comment>
<dbReference type="AlphaFoldDB" id="A0A8B4S1Z3"/>
<organism evidence="1 2">
    <name type="scientific">Comamonas testosteroni</name>
    <name type="common">Pseudomonas testosteroni</name>
    <dbReference type="NCBI Taxonomy" id="285"/>
    <lineage>
        <taxon>Bacteria</taxon>
        <taxon>Pseudomonadati</taxon>
        <taxon>Pseudomonadota</taxon>
        <taxon>Betaproteobacteria</taxon>
        <taxon>Burkholderiales</taxon>
        <taxon>Comamonadaceae</taxon>
        <taxon>Comamonas</taxon>
    </lineage>
</organism>
<sequence>MLALQGIHQHLSAEQKQDIAIAAVQTTPGAASAGAARLGGLPLSDWAVVATIADVALQAAYLIWKWHRDYMHEQARQELRDKAKAAVGGTP</sequence>
<gene>
    <name evidence="1" type="ORF">NCTC10698_01867</name>
</gene>
<evidence type="ECO:0000313" key="2">
    <source>
        <dbReference type="Proteomes" id="UP000255070"/>
    </source>
</evidence>
<dbReference type="EMBL" id="UFXL01000001">
    <property type="protein sequence ID" value="SUY76890.1"/>
    <property type="molecule type" value="Genomic_DNA"/>
</dbReference>
<reference evidence="1 2" key="1">
    <citation type="submission" date="2018-06" db="EMBL/GenBank/DDBJ databases">
        <authorList>
            <consortium name="Pathogen Informatics"/>
            <person name="Doyle S."/>
        </authorList>
    </citation>
    <scope>NUCLEOTIDE SEQUENCE [LARGE SCALE GENOMIC DNA]</scope>
    <source>
        <strain evidence="1 2">NCTC10698</strain>
    </source>
</reference>
<proteinExistence type="predicted"/>